<dbReference type="STRING" id="5539.A0A3E2H330"/>
<keyword evidence="17" id="KW-1185">Reference proteome</keyword>
<evidence type="ECO:0000256" key="7">
    <source>
        <dbReference type="ARBA" id="ARBA00022801"/>
    </source>
</evidence>
<evidence type="ECO:0000256" key="13">
    <source>
        <dbReference type="SAM" id="MobiDB-lite"/>
    </source>
</evidence>
<dbReference type="Pfam" id="PF00026">
    <property type="entry name" value="Asp"/>
    <property type="match status" value="1"/>
</dbReference>
<keyword evidence="10" id="KW-0449">Lipoprotein</keyword>
<evidence type="ECO:0000256" key="10">
    <source>
        <dbReference type="ARBA" id="ARBA00023288"/>
    </source>
</evidence>
<feature type="non-terminal residue" evidence="16">
    <location>
        <position position="586"/>
    </location>
</feature>
<dbReference type="InterPro" id="IPR034164">
    <property type="entry name" value="Pepsin-like_dom"/>
</dbReference>
<gene>
    <name evidence="16" type="ORF">B7463_g8544</name>
</gene>
<name>A0A3E2H330_SCYLI</name>
<reference evidence="16 17" key="1">
    <citation type="submission" date="2018-05" db="EMBL/GenBank/DDBJ databases">
        <title>Draft genome sequence of Scytalidium lignicola DSM 105466, a ubiquitous saprotrophic fungus.</title>
        <authorList>
            <person name="Buettner E."/>
            <person name="Gebauer A.M."/>
            <person name="Hofrichter M."/>
            <person name="Liers C."/>
            <person name="Kellner H."/>
        </authorList>
    </citation>
    <scope>NUCLEOTIDE SEQUENCE [LARGE SCALE GENOMIC DNA]</scope>
    <source>
        <strain evidence="16 17">DSM 105466</strain>
    </source>
</reference>
<accession>A0A3E2H330</accession>
<evidence type="ECO:0000313" key="16">
    <source>
        <dbReference type="EMBL" id="RFU27806.1"/>
    </source>
</evidence>
<dbReference type="FunFam" id="2.40.70.10:FF:000085">
    <property type="entry name" value="Aspartic-type endopeptidase (CtsD), putative"/>
    <property type="match status" value="1"/>
</dbReference>
<keyword evidence="9" id="KW-0325">Glycoprotein</keyword>
<dbReference type="InterPro" id="IPR033121">
    <property type="entry name" value="PEPTIDASE_A1"/>
</dbReference>
<feature type="domain" description="Peptidase A1" evidence="15">
    <location>
        <begin position="136"/>
        <end position="441"/>
    </location>
</feature>
<dbReference type="PANTHER" id="PTHR47966:SF75">
    <property type="entry name" value="ENDOPEPTIDASE (CTSD), PUTATIVE (AFU_ORTHOLOGUE AFUA_4G07040)-RELATED"/>
    <property type="match status" value="1"/>
</dbReference>
<organism evidence="16 17">
    <name type="scientific">Scytalidium lignicola</name>
    <name type="common">Hyphomycete</name>
    <dbReference type="NCBI Taxonomy" id="5539"/>
    <lineage>
        <taxon>Eukaryota</taxon>
        <taxon>Fungi</taxon>
        <taxon>Dikarya</taxon>
        <taxon>Ascomycota</taxon>
        <taxon>Pezizomycotina</taxon>
        <taxon>Leotiomycetes</taxon>
        <taxon>Leotiomycetes incertae sedis</taxon>
        <taxon>Scytalidium</taxon>
    </lineage>
</organism>
<protein>
    <recommendedName>
        <fullName evidence="15">Peptidase A1 domain-containing protein</fullName>
    </recommendedName>
</protein>
<dbReference type="CDD" id="cd05471">
    <property type="entry name" value="pepsin_like"/>
    <property type="match status" value="1"/>
</dbReference>
<dbReference type="PANTHER" id="PTHR47966">
    <property type="entry name" value="BETA-SITE APP-CLEAVING ENZYME, ISOFORM A-RELATED"/>
    <property type="match status" value="1"/>
</dbReference>
<evidence type="ECO:0000256" key="2">
    <source>
        <dbReference type="ARBA" id="ARBA00007447"/>
    </source>
</evidence>
<dbReference type="Proteomes" id="UP000258309">
    <property type="component" value="Unassembled WGS sequence"/>
</dbReference>
<dbReference type="InterPro" id="IPR021109">
    <property type="entry name" value="Peptidase_aspartic_dom_sf"/>
</dbReference>
<dbReference type="InterPro" id="IPR001461">
    <property type="entry name" value="Aspartic_peptidase_A1"/>
</dbReference>
<proteinExistence type="inferred from homology"/>
<evidence type="ECO:0000256" key="9">
    <source>
        <dbReference type="ARBA" id="ARBA00023180"/>
    </source>
</evidence>
<evidence type="ECO:0000256" key="11">
    <source>
        <dbReference type="PIRSR" id="PIRSR601461-1"/>
    </source>
</evidence>
<dbReference type="GO" id="GO:0004190">
    <property type="term" value="F:aspartic-type endopeptidase activity"/>
    <property type="evidence" value="ECO:0007669"/>
    <property type="project" value="UniProtKB-KW"/>
</dbReference>
<feature type="region of interest" description="Disordered" evidence="13">
    <location>
        <begin position="446"/>
        <end position="560"/>
    </location>
</feature>
<evidence type="ECO:0000259" key="15">
    <source>
        <dbReference type="PROSITE" id="PS51767"/>
    </source>
</evidence>
<comment type="similarity">
    <text evidence="2">Belongs to the peptidase A1 family.</text>
</comment>
<keyword evidence="8" id="KW-0472">Membrane</keyword>
<dbReference type="Gene3D" id="2.40.70.10">
    <property type="entry name" value="Acid Proteases"/>
    <property type="match status" value="2"/>
</dbReference>
<feature type="active site" evidence="11">
    <location>
        <position position="154"/>
    </location>
</feature>
<comment type="caution">
    <text evidence="16">The sequence shown here is derived from an EMBL/GenBank/DDBJ whole genome shotgun (WGS) entry which is preliminary data.</text>
</comment>
<evidence type="ECO:0000256" key="4">
    <source>
        <dbReference type="ARBA" id="ARBA00022670"/>
    </source>
</evidence>
<dbReference type="OrthoDB" id="660550at2759"/>
<keyword evidence="12" id="KW-1015">Disulfide bond</keyword>
<sequence length="586" mass="60652">MKGGLVITALLPIASSFFIWDPPVLCNGDHTCHQSKRSIESAVQTRSDGDGSLTVPIIQKLPAGATLLHEVHNAQVRGLADRLRKKYADRPTRVQAETPEERDLSERANTYSINTAAAPSQTNSAGIDQDGTDYSYFSQVLLGSKSTPVYMLLDTGAGTTWVMGDSCTSAPCKKHNTFGPADSTTYNATGDSFSISYGSGAVSGETATDSLSIAGLKFSMLIGIANTTSDDFNSFPIDGILGLSPISGQSPSFLETLVTSKVLKSNIFGISIDRAAGGPNGGEINFGAIDSSKFHGSISYTPVSSSVDAEWAIPMDSAGFGDKQADVADKLAFIDTGTSYIFAPPEDAVNFHSIIPGYQSSDNTTFLVPCKTTTPVTFSFGGVSYDISPMDWVGFKSNNPDLCTSNIYGHAVVPGGWLLGDTFLKNVYSVFDVDENRIGFAQKISTSTTGASTSSTGGPTTSSIPPSSQGSTPTISPGSPSPTISPGSVSPTSSNAKVTTVSSSGPQASGSEASTPSTTPMPPAPPSLPEGLNGHESSSASGSPLADTTSTPSSKPQTSNAVRSSIVTTMRSAVFLGAFALFALLS</sequence>
<dbReference type="FunFam" id="2.40.70.10:FF:000060">
    <property type="entry name" value="Aspartic-type endopeptidase ctsD"/>
    <property type="match status" value="1"/>
</dbReference>
<feature type="signal peptide" evidence="14">
    <location>
        <begin position="1"/>
        <end position="16"/>
    </location>
</feature>
<feature type="compositionally biased region" description="Low complexity" evidence="13">
    <location>
        <begin position="446"/>
        <end position="494"/>
    </location>
</feature>
<feature type="compositionally biased region" description="Pro residues" evidence="13">
    <location>
        <begin position="519"/>
        <end position="528"/>
    </location>
</feature>
<feature type="compositionally biased region" description="Polar residues" evidence="13">
    <location>
        <begin position="495"/>
        <end position="513"/>
    </location>
</feature>
<dbReference type="GO" id="GO:0006508">
    <property type="term" value="P:proteolysis"/>
    <property type="evidence" value="ECO:0007669"/>
    <property type="project" value="UniProtKB-KW"/>
</dbReference>
<feature type="region of interest" description="Disordered" evidence="13">
    <location>
        <begin position="89"/>
        <end position="108"/>
    </location>
</feature>
<keyword evidence="6" id="KW-0064">Aspartyl protease</keyword>
<dbReference type="OMA" id="SKSCLAH"/>
<feature type="chain" id="PRO_5017622529" description="Peptidase A1 domain-containing protein" evidence="14">
    <location>
        <begin position="17"/>
        <end position="586"/>
    </location>
</feature>
<feature type="compositionally biased region" description="Low complexity" evidence="13">
    <location>
        <begin position="548"/>
        <end position="559"/>
    </location>
</feature>
<evidence type="ECO:0000256" key="1">
    <source>
        <dbReference type="ARBA" id="ARBA00004236"/>
    </source>
</evidence>
<evidence type="ECO:0000256" key="6">
    <source>
        <dbReference type="ARBA" id="ARBA00022750"/>
    </source>
</evidence>
<evidence type="ECO:0000256" key="5">
    <source>
        <dbReference type="ARBA" id="ARBA00022729"/>
    </source>
</evidence>
<keyword evidence="3" id="KW-1003">Cell membrane</keyword>
<dbReference type="EMBL" id="NCSJ02000189">
    <property type="protein sequence ID" value="RFU27806.1"/>
    <property type="molecule type" value="Genomic_DNA"/>
</dbReference>
<keyword evidence="7" id="KW-0378">Hydrolase</keyword>
<dbReference type="PRINTS" id="PR00792">
    <property type="entry name" value="PEPSIN"/>
</dbReference>
<feature type="non-terminal residue" evidence="16">
    <location>
        <position position="1"/>
    </location>
</feature>
<keyword evidence="5 14" id="KW-0732">Signal</keyword>
<dbReference type="PROSITE" id="PS51767">
    <property type="entry name" value="PEPTIDASE_A1"/>
    <property type="match status" value="1"/>
</dbReference>
<evidence type="ECO:0000256" key="8">
    <source>
        <dbReference type="ARBA" id="ARBA00023136"/>
    </source>
</evidence>
<comment type="subcellular location">
    <subcellularLocation>
        <location evidence="1">Cell membrane</location>
    </subcellularLocation>
</comment>
<keyword evidence="4" id="KW-0645">Protease</keyword>
<dbReference type="AlphaFoldDB" id="A0A3E2H330"/>
<evidence type="ECO:0000256" key="3">
    <source>
        <dbReference type="ARBA" id="ARBA00022475"/>
    </source>
</evidence>
<feature type="disulfide bond" evidence="12">
    <location>
        <begin position="167"/>
        <end position="172"/>
    </location>
</feature>
<evidence type="ECO:0000256" key="14">
    <source>
        <dbReference type="SAM" id="SignalP"/>
    </source>
</evidence>
<dbReference type="GO" id="GO:0005886">
    <property type="term" value="C:plasma membrane"/>
    <property type="evidence" value="ECO:0007669"/>
    <property type="project" value="UniProtKB-SubCell"/>
</dbReference>
<dbReference type="SUPFAM" id="SSF50630">
    <property type="entry name" value="Acid proteases"/>
    <property type="match status" value="1"/>
</dbReference>
<feature type="active site" evidence="11">
    <location>
        <position position="335"/>
    </location>
</feature>
<evidence type="ECO:0000313" key="17">
    <source>
        <dbReference type="Proteomes" id="UP000258309"/>
    </source>
</evidence>
<evidence type="ECO:0000256" key="12">
    <source>
        <dbReference type="PIRSR" id="PIRSR601461-2"/>
    </source>
</evidence>